<proteinExistence type="predicted"/>
<reference evidence="1 2" key="2">
    <citation type="journal article" date="2014" name="Genome Announc.">
        <title>Complete Genome Sequence of Coprothermobacter proteolyticus DSM 5265.</title>
        <authorList>
            <person name="Alexiev A."/>
            <person name="Coil D.A."/>
            <person name="Badger J.H."/>
            <person name="Enticknap J."/>
            <person name="Ward N."/>
            <person name="Robb F.T."/>
            <person name="Eisen J.A."/>
        </authorList>
    </citation>
    <scope>NUCLEOTIDE SEQUENCE [LARGE SCALE GENOMIC DNA]</scope>
    <source>
        <strain evidence="2">ATCC 35245 / DSM 5265 / OCM 4 / BT</strain>
    </source>
</reference>
<dbReference type="EMBL" id="CP001145">
    <property type="protein sequence ID" value="ACI17543.1"/>
    <property type="molecule type" value="Genomic_DNA"/>
</dbReference>
<sequence length="46" mass="5373">MLDTVRKELKYYLKSPPSLFLLFSVLKDGENVHSAKWFKEPKGKGF</sequence>
<keyword evidence="2" id="KW-1185">Reference proteome</keyword>
<dbReference type="AlphaFoldDB" id="B5Y8S8"/>
<reference evidence="2" key="1">
    <citation type="submission" date="2008-08" db="EMBL/GenBank/DDBJ databases">
        <title>The complete genome sequence of Coprothermobacter proteolyticus strain ATCC 5245 / DSM 5265 / BT.</title>
        <authorList>
            <person name="Dodson R.J."/>
            <person name="Durkin A.S."/>
            <person name="Wu M."/>
            <person name="Eisen J."/>
            <person name="Sutton G."/>
        </authorList>
    </citation>
    <scope>NUCLEOTIDE SEQUENCE [LARGE SCALE GENOMIC DNA]</scope>
    <source>
        <strain evidence="2">ATCC 35245 / DSM 5265 / OCM 4 / BT</strain>
    </source>
</reference>
<evidence type="ECO:0000313" key="2">
    <source>
        <dbReference type="Proteomes" id="UP000001732"/>
    </source>
</evidence>
<evidence type="ECO:0000313" key="1">
    <source>
        <dbReference type="EMBL" id="ACI17543.1"/>
    </source>
</evidence>
<organism evidence="1 2">
    <name type="scientific">Coprothermobacter proteolyticus (strain ATCC 35245 / DSM 5265 / OCM 4 / BT)</name>
    <dbReference type="NCBI Taxonomy" id="309798"/>
    <lineage>
        <taxon>Bacteria</taxon>
        <taxon>Pseudomonadati</taxon>
        <taxon>Coprothermobacterota</taxon>
        <taxon>Coprothermobacteria</taxon>
        <taxon>Coprothermobacterales</taxon>
        <taxon>Coprothermobacteraceae</taxon>
        <taxon>Coprothermobacter</taxon>
    </lineage>
</organism>
<gene>
    <name evidence="1" type="ordered locus">COPRO5265_0837</name>
</gene>
<protein>
    <submittedName>
        <fullName evidence="1">Uncharacterized protein</fullName>
    </submittedName>
</protein>
<accession>B5Y8S8</accession>
<dbReference type="Proteomes" id="UP000001732">
    <property type="component" value="Chromosome"/>
</dbReference>
<name>B5Y8S8_COPPD</name>